<evidence type="ECO:0000313" key="3">
    <source>
        <dbReference type="Proteomes" id="UP000295390"/>
    </source>
</evidence>
<organism evidence="2 3">
    <name type="scientific">Tenacibaculum caenipelagi</name>
    <dbReference type="NCBI Taxonomy" id="1325435"/>
    <lineage>
        <taxon>Bacteria</taxon>
        <taxon>Pseudomonadati</taxon>
        <taxon>Bacteroidota</taxon>
        <taxon>Flavobacteriia</taxon>
        <taxon>Flavobacteriales</taxon>
        <taxon>Flavobacteriaceae</taxon>
        <taxon>Tenacibaculum</taxon>
    </lineage>
</organism>
<evidence type="ECO:0000256" key="1">
    <source>
        <dbReference type="SAM" id="Coils"/>
    </source>
</evidence>
<feature type="coiled-coil region" evidence="1">
    <location>
        <begin position="145"/>
        <end position="199"/>
    </location>
</feature>
<sequence>MNIRNVLEHELKKPSRVVKITDKENGLRLKKDSASMRYAYSLQDINEIFGSIDHFLSHLAEQGFQNTTFLFQRTYGAPNKITYHHPKEVTVNMNTNHSNTAQHASIAAPNPTPTPIHTPEFLGNPLQNNALPMQYLGAFVESERSSDYKRRISELEEDNKDYRSKIRRLEEENHSLKLKVDTSEERADLKVQKELLEKKGFLESDGFQRLSEGLGAILPQVVPALLNKGAAPAQLGSPVENLSPMKAHSIEMIKNISEEDAGFVAYVLQNMSDSLKEVLQNHIENLN</sequence>
<protein>
    <submittedName>
        <fullName evidence="2">Uncharacterized protein</fullName>
    </submittedName>
</protein>
<comment type="caution">
    <text evidence="2">The sequence shown here is derived from an EMBL/GenBank/DDBJ whole genome shotgun (WGS) entry which is preliminary data.</text>
</comment>
<dbReference type="EMBL" id="SNYH01000006">
    <property type="protein sequence ID" value="TDQ22751.1"/>
    <property type="molecule type" value="Genomic_DNA"/>
</dbReference>
<dbReference type="RefSeq" id="WP_133537719.1">
    <property type="nucleotide sequence ID" value="NZ_SNYH01000006.1"/>
</dbReference>
<gene>
    <name evidence="2" type="ORF">DFQ07_2769</name>
</gene>
<dbReference type="AlphaFoldDB" id="A0A4R6TCS3"/>
<dbReference type="Proteomes" id="UP000295390">
    <property type="component" value="Unassembled WGS sequence"/>
</dbReference>
<name>A0A4R6TCS3_9FLAO</name>
<proteinExistence type="predicted"/>
<evidence type="ECO:0000313" key="2">
    <source>
        <dbReference type="EMBL" id="TDQ22751.1"/>
    </source>
</evidence>
<keyword evidence="1" id="KW-0175">Coiled coil</keyword>
<accession>A0A4R6TCS3</accession>
<dbReference type="OrthoDB" id="1357202at2"/>
<reference evidence="2 3" key="1">
    <citation type="submission" date="2019-03" db="EMBL/GenBank/DDBJ databases">
        <title>Genomic Encyclopedia of Type Strains, Phase III (KMG-III): the genomes of soil and plant-associated and newly described type strains.</title>
        <authorList>
            <person name="Whitman W."/>
        </authorList>
    </citation>
    <scope>NUCLEOTIDE SEQUENCE [LARGE SCALE GENOMIC DNA]</scope>
    <source>
        <strain evidence="2 3">CECT 8283</strain>
    </source>
</reference>
<keyword evidence="3" id="KW-1185">Reference proteome</keyword>